<dbReference type="Pfam" id="PF25461">
    <property type="entry name" value="Beta-barrel_SelB"/>
    <property type="match status" value="1"/>
</dbReference>
<dbReference type="GO" id="GO:0003723">
    <property type="term" value="F:RNA binding"/>
    <property type="evidence" value="ECO:0007669"/>
    <property type="project" value="InterPro"/>
</dbReference>
<sequence>MKNIIIGTAGHIDHGKTTLIKALTGIETDRLKEEKKRGITIDLGFAFFKLPNGRRAGIVDVPGHERFIKNMLAGASGIDLVLFVIAADEGVMPQTQEHLDILSYLDVKKGIIVLTKCDLVDEEWIKLVAEDIKERVKGTFLEDAPIVEVSSINGKGLDKLKSIIMEMTEEVEEKKCNVPCRLPIDRIFTLSGFGTVVTGTLIEGVIEEKQIVHIYPKGLEAKVRSIQVHGESVNKAYAGQRVAVNLTGIKKEDIDRGDVLAAPNSMKSSMIIDVKLNLLKTSNRKVENWNRLRLYHGTKEVLCRVVLLDRDELYPGESCFAQLRLEEEISSKYGDKFVVRYYSPLETIGGGVILDPNPPKHKRFREEIISELESKSKGNKENIIEKIILKFSDKYPDIDFISIQSGISKNEIENIIDKLVKDELVIKFSENTFVHRDYINNLEEKLIKLLNDYHSKNPLKPGLSKEEVRSRLFSNIKGKLFDEIINYYSNLGTVKVVNKYISLKEFNIELSESQKALKDKILKIYLENKFKTPTIDEIFKMLNIQGKDRDIIDLLINMGFLIKISDNIILHVDNYNYAKNTLKEFLVKNKEITLGQFRDLLNTSRKYAIPLLEYFDYIKFTKRVEDKRMLQ</sequence>
<keyword evidence="6" id="KW-0342">GTP-binding</keyword>
<dbReference type="Gene3D" id="3.40.50.300">
    <property type="entry name" value="P-loop containing nucleotide triphosphate hydrolases"/>
    <property type="match status" value="1"/>
</dbReference>
<organism evidence="10 11">
    <name type="scientific">Caminicella sporogenes DSM 14501</name>
    <dbReference type="NCBI Taxonomy" id="1121266"/>
    <lineage>
        <taxon>Bacteria</taxon>
        <taxon>Bacillati</taxon>
        <taxon>Bacillota</taxon>
        <taxon>Clostridia</taxon>
        <taxon>Peptostreptococcales</taxon>
        <taxon>Caminicellaceae</taxon>
        <taxon>Caminicella</taxon>
    </lineage>
</organism>
<feature type="domain" description="Tr-type G" evidence="9">
    <location>
        <begin position="1"/>
        <end position="172"/>
    </location>
</feature>
<keyword evidence="5" id="KW-0648">Protein biosynthesis</keyword>
<evidence type="ECO:0000256" key="2">
    <source>
        <dbReference type="ARBA" id="ARBA00015953"/>
    </source>
</evidence>
<evidence type="ECO:0000256" key="7">
    <source>
        <dbReference type="ARBA" id="ARBA00025526"/>
    </source>
</evidence>
<dbReference type="GO" id="GO:0003924">
    <property type="term" value="F:GTPase activity"/>
    <property type="evidence" value="ECO:0007669"/>
    <property type="project" value="InterPro"/>
</dbReference>
<dbReference type="InterPro" id="IPR057335">
    <property type="entry name" value="Beta-barrel_SelB"/>
</dbReference>
<dbReference type="InterPro" id="IPR015190">
    <property type="entry name" value="Elong_fac_SelB-wing-hlx_typ-2"/>
</dbReference>
<evidence type="ECO:0000259" key="9">
    <source>
        <dbReference type="PROSITE" id="PS51722"/>
    </source>
</evidence>
<dbReference type="STRING" id="1121266.SAMN02745883_00347"/>
<dbReference type="GO" id="GO:0005525">
    <property type="term" value="F:GTP binding"/>
    <property type="evidence" value="ECO:0007669"/>
    <property type="project" value="UniProtKB-KW"/>
</dbReference>
<dbReference type="InterPro" id="IPR000795">
    <property type="entry name" value="T_Tr_GTP-bd_dom"/>
</dbReference>
<dbReference type="Pfam" id="PF00009">
    <property type="entry name" value="GTP_EFTU"/>
    <property type="match status" value="1"/>
</dbReference>
<protein>
    <recommendedName>
        <fullName evidence="2">Selenocysteine-specific elongation factor</fullName>
    </recommendedName>
    <alternativeName>
        <fullName evidence="8">SelB translation factor</fullName>
    </alternativeName>
</protein>
<evidence type="ECO:0000256" key="1">
    <source>
        <dbReference type="ARBA" id="ARBA00004496"/>
    </source>
</evidence>
<evidence type="ECO:0000313" key="11">
    <source>
        <dbReference type="Proteomes" id="UP000184082"/>
    </source>
</evidence>
<dbReference type="EMBL" id="FRAJ01000003">
    <property type="protein sequence ID" value="SHJ74719.1"/>
    <property type="molecule type" value="Genomic_DNA"/>
</dbReference>
<dbReference type="SUPFAM" id="SSF46785">
    <property type="entry name" value="Winged helix' DNA-binding domain"/>
    <property type="match status" value="3"/>
</dbReference>
<dbReference type="InterPro" id="IPR004161">
    <property type="entry name" value="EFTu-like_2"/>
</dbReference>
<dbReference type="FunFam" id="3.40.50.300:FF:001064">
    <property type="entry name" value="Selenocysteine-specific translation elongation factor"/>
    <property type="match status" value="1"/>
</dbReference>
<dbReference type="InterPro" id="IPR031157">
    <property type="entry name" value="G_TR_CS"/>
</dbReference>
<dbReference type="Pfam" id="PF03144">
    <property type="entry name" value="GTP_EFTU_D2"/>
    <property type="match status" value="1"/>
</dbReference>
<dbReference type="CDD" id="cd04171">
    <property type="entry name" value="SelB"/>
    <property type="match status" value="1"/>
</dbReference>
<dbReference type="GO" id="GO:0005829">
    <property type="term" value="C:cytosol"/>
    <property type="evidence" value="ECO:0007669"/>
    <property type="project" value="TreeGrafter"/>
</dbReference>
<name>A0A1M6LU76_9FIRM</name>
<evidence type="ECO:0000256" key="4">
    <source>
        <dbReference type="ARBA" id="ARBA00022741"/>
    </source>
</evidence>
<dbReference type="InterPro" id="IPR036388">
    <property type="entry name" value="WH-like_DNA-bd_sf"/>
</dbReference>
<dbReference type="SUPFAM" id="SSF50447">
    <property type="entry name" value="Translation proteins"/>
    <property type="match status" value="1"/>
</dbReference>
<dbReference type="Gene3D" id="1.10.10.2770">
    <property type="match status" value="1"/>
</dbReference>
<dbReference type="PANTHER" id="PTHR43721:SF22">
    <property type="entry name" value="ELONGATION FACTOR TU, MITOCHONDRIAL"/>
    <property type="match status" value="1"/>
</dbReference>
<accession>A0A1M6LU76</accession>
<keyword evidence="4" id="KW-0547">Nucleotide-binding</keyword>
<dbReference type="Pfam" id="PF09107">
    <property type="entry name" value="WHD_3rd_SelB"/>
    <property type="match status" value="1"/>
</dbReference>
<dbReference type="SUPFAM" id="SSF52540">
    <property type="entry name" value="P-loop containing nucleoside triphosphate hydrolases"/>
    <property type="match status" value="1"/>
</dbReference>
<dbReference type="CDD" id="cd15491">
    <property type="entry name" value="selB_III"/>
    <property type="match status" value="1"/>
</dbReference>
<dbReference type="PROSITE" id="PS51722">
    <property type="entry name" value="G_TR_2"/>
    <property type="match status" value="1"/>
</dbReference>
<dbReference type="InterPro" id="IPR009000">
    <property type="entry name" value="Transl_B-barrel_sf"/>
</dbReference>
<keyword evidence="3" id="KW-0963">Cytoplasm</keyword>
<proteinExistence type="predicted"/>
<comment type="subcellular location">
    <subcellularLocation>
        <location evidence="1">Cytoplasm</location>
    </subcellularLocation>
</comment>
<dbReference type="InterPro" id="IPR050055">
    <property type="entry name" value="EF-Tu_GTPase"/>
</dbReference>
<evidence type="ECO:0000256" key="3">
    <source>
        <dbReference type="ARBA" id="ARBA00022490"/>
    </source>
</evidence>
<dbReference type="InterPro" id="IPR004535">
    <property type="entry name" value="Transl_elong_SelB"/>
</dbReference>
<evidence type="ECO:0000256" key="6">
    <source>
        <dbReference type="ARBA" id="ARBA00023134"/>
    </source>
</evidence>
<dbReference type="GO" id="GO:0001514">
    <property type="term" value="P:selenocysteine incorporation"/>
    <property type="evidence" value="ECO:0007669"/>
    <property type="project" value="InterPro"/>
</dbReference>
<dbReference type="InterPro" id="IPR027417">
    <property type="entry name" value="P-loop_NTPase"/>
</dbReference>
<reference evidence="10 11" key="1">
    <citation type="submission" date="2016-11" db="EMBL/GenBank/DDBJ databases">
        <authorList>
            <person name="Jaros S."/>
            <person name="Januszkiewicz K."/>
            <person name="Wedrychowicz H."/>
        </authorList>
    </citation>
    <scope>NUCLEOTIDE SEQUENCE [LARGE SCALE GENOMIC DNA]</scope>
    <source>
        <strain evidence="10 11">DSM 14501</strain>
    </source>
</reference>
<dbReference type="InterPro" id="IPR009001">
    <property type="entry name" value="Transl_elong_EF1A/Init_IF2_C"/>
</dbReference>
<evidence type="ECO:0000313" key="10">
    <source>
        <dbReference type="EMBL" id="SHJ74719.1"/>
    </source>
</evidence>
<dbReference type="InterPro" id="IPR005225">
    <property type="entry name" value="Small_GTP-bd"/>
</dbReference>
<dbReference type="Gene3D" id="1.10.10.10">
    <property type="entry name" value="Winged helix-like DNA-binding domain superfamily/Winged helix DNA-binding domain"/>
    <property type="match status" value="1"/>
</dbReference>
<dbReference type="Proteomes" id="UP000184082">
    <property type="component" value="Unassembled WGS sequence"/>
</dbReference>
<dbReference type="Pfam" id="PF09106">
    <property type="entry name" value="WHD_2nd_SelB"/>
    <property type="match status" value="1"/>
</dbReference>
<keyword evidence="10" id="KW-0251">Elongation factor</keyword>
<evidence type="ECO:0000256" key="8">
    <source>
        <dbReference type="ARBA" id="ARBA00031615"/>
    </source>
</evidence>
<dbReference type="CDD" id="cd03696">
    <property type="entry name" value="SelB_II"/>
    <property type="match status" value="1"/>
</dbReference>
<dbReference type="PRINTS" id="PR00315">
    <property type="entry name" value="ELONGATNFCT"/>
</dbReference>
<dbReference type="NCBIfam" id="TIGR00231">
    <property type="entry name" value="small_GTP"/>
    <property type="match status" value="1"/>
</dbReference>
<dbReference type="InterPro" id="IPR015191">
    <property type="entry name" value="SelB_WHD4"/>
</dbReference>
<dbReference type="NCBIfam" id="TIGR00475">
    <property type="entry name" value="selB"/>
    <property type="match status" value="1"/>
</dbReference>
<dbReference type="PANTHER" id="PTHR43721">
    <property type="entry name" value="ELONGATION FACTOR TU-RELATED"/>
    <property type="match status" value="1"/>
</dbReference>
<dbReference type="RefSeq" id="WP_072965649.1">
    <property type="nucleotide sequence ID" value="NZ_FRAJ01000003.1"/>
</dbReference>
<dbReference type="AlphaFoldDB" id="A0A1M6LU76"/>
<comment type="function">
    <text evidence="7">Translation factor necessary for the incorporation of selenocysteine into proteins. It probably replaces EF-Tu for the insertion of selenocysteine directed by the UGA codon. SelB binds GTP and GDP.</text>
</comment>
<evidence type="ECO:0000256" key="5">
    <source>
        <dbReference type="ARBA" id="ARBA00022917"/>
    </source>
</evidence>
<dbReference type="GO" id="GO:0003746">
    <property type="term" value="F:translation elongation factor activity"/>
    <property type="evidence" value="ECO:0007669"/>
    <property type="project" value="UniProtKB-KW"/>
</dbReference>
<dbReference type="SUPFAM" id="SSF50465">
    <property type="entry name" value="EF-Tu/eEF-1alpha/eIF2-gamma C-terminal domain"/>
    <property type="match status" value="1"/>
</dbReference>
<dbReference type="Gene3D" id="2.40.30.10">
    <property type="entry name" value="Translation factors"/>
    <property type="match status" value="1"/>
</dbReference>
<dbReference type="InterPro" id="IPR036390">
    <property type="entry name" value="WH_DNA-bd_sf"/>
</dbReference>
<dbReference type="PROSITE" id="PS00301">
    <property type="entry name" value="G_TR_1"/>
    <property type="match status" value="1"/>
</dbReference>
<keyword evidence="11" id="KW-1185">Reference proteome</keyword>
<gene>
    <name evidence="10" type="ORF">SAMN02745883_00347</name>
</gene>